<dbReference type="Proteomes" id="UP000678499">
    <property type="component" value="Unassembled WGS sequence"/>
</dbReference>
<sequence>YIHDTAENCSSCPRIGFYKSYNTELRTSTYATEITKMRPELSRTKTCKRSELVVVSLAAFVQAENMEIVVSVKVDDLAEKCKFLFTFDDFIENAKSDMQHPSFYLSKVLRQLGRSIGANPKTYIAVSVAVGLVLTSGVQQGEVEDDIIKLYFDYGSESKTAWDFIDRNFPVNFSAFLPDRFGKDSTHYTQISLRSTKLESPGWVIKNKTKTDLWIKDSYQNSTGVVQEFLQNPLLFHGRLFQIGVFVAVISIEPLRVYVYEDDASVSVCSEFYEPFDPKHGHRYIITEENSWRLSEVPEIQAKLKNRRGSVSASDKQILAEFFADQTNLSFVKIWTRFGDVLREWCSRVKCKSTCYQCLSPTQKLHASRFHCEFTVTNHYKRILPSSEVMLSPTLNNDAVTQSSHVQDSNEWMTAWFLAHYDKKNNQTCLSGFFCCLSKENGCSFLHEFISWENQSEGALYVFFYDNDSLAMNYVIRRHSTTFDLTFSERNFFLFLNCVVV</sequence>
<dbReference type="EMBL" id="OA886991">
    <property type="protein sequence ID" value="CAD7283170.1"/>
    <property type="molecule type" value="Genomic_DNA"/>
</dbReference>
<reference evidence="1" key="1">
    <citation type="submission" date="2020-11" db="EMBL/GenBank/DDBJ databases">
        <authorList>
            <person name="Tran Van P."/>
        </authorList>
    </citation>
    <scope>NUCLEOTIDE SEQUENCE</scope>
</reference>
<proteinExistence type="predicted"/>
<dbReference type="OrthoDB" id="202825at2759"/>
<protein>
    <submittedName>
        <fullName evidence="1">Uncharacterized protein</fullName>
    </submittedName>
</protein>
<accession>A0A7R9BWZ0</accession>
<dbReference type="AlphaFoldDB" id="A0A7R9BWZ0"/>
<dbReference type="InterPro" id="IPR053317">
    <property type="entry name" value="Tubulin_polyglutamylase"/>
</dbReference>
<feature type="non-terminal residue" evidence="1">
    <location>
        <position position="501"/>
    </location>
</feature>
<dbReference type="PANTHER" id="PTHR47113:SF1">
    <property type="entry name" value="LD09343P"/>
    <property type="match status" value="1"/>
</dbReference>
<gene>
    <name evidence="1" type="ORF">NMOB1V02_LOCUS10788</name>
</gene>
<evidence type="ECO:0000313" key="2">
    <source>
        <dbReference type="Proteomes" id="UP000678499"/>
    </source>
</evidence>
<dbReference type="PANTHER" id="PTHR47113">
    <property type="entry name" value="LD09343P"/>
    <property type="match status" value="1"/>
</dbReference>
<evidence type="ECO:0000313" key="1">
    <source>
        <dbReference type="EMBL" id="CAD7283170.1"/>
    </source>
</evidence>
<organism evidence="1">
    <name type="scientific">Notodromas monacha</name>
    <dbReference type="NCBI Taxonomy" id="399045"/>
    <lineage>
        <taxon>Eukaryota</taxon>
        <taxon>Metazoa</taxon>
        <taxon>Ecdysozoa</taxon>
        <taxon>Arthropoda</taxon>
        <taxon>Crustacea</taxon>
        <taxon>Oligostraca</taxon>
        <taxon>Ostracoda</taxon>
        <taxon>Podocopa</taxon>
        <taxon>Podocopida</taxon>
        <taxon>Cypridocopina</taxon>
        <taxon>Cypridoidea</taxon>
        <taxon>Cyprididae</taxon>
        <taxon>Notodromas</taxon>
    </lineage>
</organism>
<keyword evidence="2" id="KW-1185">Reference proteome</keyword>
<dbReference type="InterPro" id="IPR004344">
    <property type="entry name" value="TTL/TTLL_fam"/>
</dbReference>
<dbReference type="Gene3D" id="3.30.470.20">
    <property type="entry name" value="ATP-grasp fold, B domain"/>
    <property type="match status" value="1"/>
</dbReference>
<feature type="non-terminal residue" evidence="1">
    <location>
        <position position="1"/>
    </location>
</feature>
<name>A0A7R9BWZ0_9CRUS</name>
<dbReference type="EMBL" id="CAJPEX010004954">
    <property type="protein sequence ID" value="CAG0923322.1"/>
    <property type="molecule type" value="Genomic_DNA"/>
</dbReference>
<dbReference type="Pfam" id="PF03133">
    <property type="entry name" value="TTL"/>
    <property type="match status" value="1"/>
</dbReference>